<dbReference type="EMBL" id="BAABLM010000002">
    <property type="protein sequence ID" value="GAA4672118.1"/>
    <property type="molecule type" value="Genomic_DNA"/>
</dbReference>
<keyword evidence="2" id="KW-1185">Reference proteome</keyword>
<gene>
    <name evidence="1" type="ORF">GCM10025780_15160</name>
</gene>
<evidence type="ECO:0000313" key="2">
    <source>
        <dbReference type="Proteomes" id="UP001501295"/>
    </source>
</evidence>
<protein>
    <submittedName>
        <fullName evidence="1">Uncharacterized protein</fullName>
    </submittedName>
</protein>
<comment type="caution">
    <text evidence="1">The sequence shown here is derived from an EMBL/GenBank/DDBJ whole genome shotgun (WGS) entry which is preliminary data.</text>
</comment>
<proteinExistence type="predicted"/>
<dbReference type="Proteomes" id="UP001501295">
    <property type="component" value="Unassembled WGS sequence"/>
</dbReference>
<accession>A0ABP8VTC7</accession>
<sequence>MHDDTIATALDEFGRAHHLPPLAWAILHESRRVAIQGFGGEANIRLWVDALELNGARARTGKHRWSGELGEWRVDLLAA</sequence>
<reference evidence="2" key="1">
    <citation type="journal article" date="2019" name="Int. J. Syst. Evol. Microbiol.">
        <title>The Global Catalogue of Microorganisms (GCM) 10K type strain sequencing project: providing services to taxonomists for standard genome sequencing and annotation.</title>
        <authorList>
            <consortium name="The Broad Institute Genomics Platform"/>
            <consortium name="The Broad Institute Genome Sequencing Center for Infectious Disease"/>
            <person name="Wu L."/>
            <person name="Ma J."/>
        </authorList>
    </citation>
    <scope>NUCLEOTIDE SEQUENCE [LARGE SCALE GENOMIC DNA]</scope>
    <source>
        <strain evidence="2">JCM 18956</strain>
    </source>
</reference>
<name>A0ABP8VTC7_9MICO</name>
<organism evidence="1 2">
    <name type="scientific">Frondihabitans cladoniiphilus</name>
    <dbReference type="NCBI Taxonomy" id="715785"/>
    <lineage>
        <taxon>Bacteria</taxon>
        <taxon>Bacillati</taxon>
        <taxon>Actinomycetota</taxon>
        <taxon>Actinomycetes</taxon>
        <taxon>Micrococcales</taxon>
        <taxon>Microbacteriaceae</taxon>
        <taxon>Frondihabitans</taxon>
    </lineage>
</organism>
<evidence type="ECO:0000313" key="1">
    <source>
        <dbReference type="EMBL" id="GAA4672118.1"/>
    </source>
</evidence>
<dbReference type="RefSeq" id="WP_345375016.1">
    <property type="nucleotide sequence ID" value="NZ_BAABLM010000002.1"/>
</dbReference>